<evidence type="ECO:0000313" key="1">
    <source>
        <dbReference type="EMBL" id="OHA83220.1"/>
    </source>
</evidence>
<gene>
    <name evidence="1" type="ORF">A3B07_00435</name>
</gene>
<proteinExistence type="predicted"/>
<dbReference type="AlphaFoldDB" id="A0A1G2SDZ0"/>
<dbReference type="STRING" id="1802726.A3B07_00435"/>
<accession>A0A1G2SDZ0</accession>
<sequence length="85" mass="9554">MLQLSDLLSRFKGISNTEKIKKEVAGQEITTIIGVPVTYQQIAISKNTLILKVQPIIKSEVMLKKEELLQKIKNIPGLEHITSIQ</sequence>
<dbReference type="Proteomes" id="UP000178817">
    <property type="component" value="Unassembled WGS sequence"/>
</dbReference>
<evidence type="ECO:0000313" key="2">
    <source>
        <dbReference type="Proteomes" id="UP000178817"/>
    </source>
</evidence>
<comment type="caution">
    <text evidence="1">The sequence shown here is derived from an EMBL/GenBank/DDBJ whole genome shotgun (WGS) entry which is preliminary data.</text>
</comment>
<name>A0A1G2SDZ0_9BACT</name>
<reference evidence="1 2" key="1">
    <citation type="journal article" date="2016" name="Nat. Commun.">
        <title>Thousands of microbial genomes shed light on interconnected biogeochemical processes in an aquifer system.</title>
        <authorList>
            <person name="Anantharaman K."/>
            <person name="Brown C.T."/>
            <person name="Hug L.A."/>
            <person name="Sharon I."/>
            <person name="Castelle C.J."/>
            <person name="Probst A.J."/>
            <person name="Thomas B.C."/>
            <person name="Singh A."/>
            <person name="Wilkins M.J."/>
            <person name="Karaoz U."/>
            <person name="Brodie E.L."/>
            <person name="Williams K.H."/>
            <person name="Hubbard S.S."/>
            <person name="Banfield J.F."/>
        </authorList>
    </citation>
    <scope>NUCLEOTIDE SEQUENCE [LARGE SCALE GENOMIC DNA]</scope>
</reference>
<organism evidence="1 2">
    <name type="scientific">Candidatus Yonathbacteria bacterium RIFCSPLOWO2_01_FULL_43_27</name>
    <dbReference type="NCBI Taxonomy" id="1802726"/>
    <lineage>
        <taxon>Bacteria</taxon>
        <taxon>Candidatus Yonathiibacteriota</taxon>
    </lineage>
</organism>
<protein>
    <recommendedName>
        <fullName evidence="3">MIP18 family-like domain-containing protein</fullName>
    </recommendedName>
</protein>
<dbReference type="EMBL" id="MHUV01000001">
    <property type="protein sequence ID" value="OHA83220.1"/>
    <property type="molecule type" value="Genomic_DNA"/>
</dbReference>
<evidence type="ECO:0008006" key="3">
    <source>
        <dbReference type="Google" id="ProtNLM"/>
    </source>
</evidence>